<keyword evidence="6" id="KW-0472">Membrane</keyword>
<protein>
    <recommendedName>
        <fullName evidence="7">Glycosyltransferase 2-like domain-containing protein</fullName>
    </recommendedName>
</protein>
<gene>
    <name evidence="8" type="ORF">METZ01_LOCUS241725</name>
</gene>
<dbReference type="SUPFAM" id="SSF53448">
    <property type="entry name" value="Nucleotide-diphospho-sugar transferases"/>
    <property type="match status" value="1"/>
</dbReference>
<keyword evidence="2" id="KW-0328">Glycosyltransferase</keyword>
<keyword evidence="5" id="KW-1133">Transmembrane helix</keyword>
<dbReference type="InterPro" id="IPR050256">
    <property type="entry name" value="Glycosyltransferase_2"/>
</dbReference>
<feature type="domain" description="Glycosyltransferase 2-like" evidence="7">
    <location>
        <begin position="7"/>
        <end position="64"/>
    </location>
</feature>
<dbReference type="AlphaFoldDB" id="A0A382HQU5"/>
<sequence>MENKLISIVTPCYNEEENITKVYEQVKVIFAEQLNDYVYEHIFIDNASTDRTVELLKDIAKKDKN</sequence>
<dbReference type="PANTHER" id="PTHR48090">
    <property type="entry name" value="UNDECAPRENYL-PHOSPHATE 4-DEOXY-4-FORMAMIDO-L-ARABINOSE TRANSFERASE-RELATED"/>
    <property type="match status" value="1"/>
</dbReference>
<evidence type="ECO:0000256" key="3">
    <source>
        <dbReference type="ARBA" id="ARBA00022679"/>
    </source>
</evidence>
<keyword evidence="3" id="KW-0808">Transferase</keyword>
<evidence type="ECO:0000256" key="4">
    <source>
        <dbReference type="ARBA" id="ARBA00022692"/>
    </source>
</evidence>
<evidence type="ECO:0000256" key="2">
    <source>
        <dbReference type="ARBA" id="ARBA00022676"/>
    </source>
</evidence>
<dbReference type="GO" id="GO:0005886">
    <property type="term" value="C:plasma membrane"/>
    <property type="evidence" value="ECO:0007669"/>
    <property type="project" value="TreeGrafter"/>
</dbReference>
<evidence type="ECO:0000256" key="5">
    <source>
        <dbReference type="ARBA" id="ARBA00022989"/>
    </source>
</evidence>
<feature type="non-terminal residue" evidence="8">
    <location>
        <position position="65"/>
    </location>
</feature>
<keyword evidence="4" id="KW-0812">Transmembrane</keyword>
<evidence type="ECO:0000256" key="1">
    <source>
        <dbReference type="ARBA" id="ARBA00004141"/>
    </source>
</evidence>
<dbReference type="Gene3D" id="3.90.550.10">
    <property type="entry name" value="Spore Coat Polysaccharide Biosynthesis Protein SpsA, Chain A"/>
    <property type="match status" value="1"/>
</dbReference>
<dbReference type="GO" id="GO:0016757">
    <property type="term" value="F:glycosyltransferase activity"/>
    <property type="evidence" value="ECO:0007669"/>
    <property type="project" value="UniProtKB-KW"/>
</dbReference>
<organism evidence="8">
    <name type="scientific">marine metagenome</name>
    <dbReference type="NCBI Taxonomy" id="408172"/>
    <lineage>
        <taxon>unclassified sequences</taxon>
        <taxon>metagenomes</taxon>
        <taxon>ecological metagenomes</taxon>
    </lineage>
</organism>
<evidence type="ECO:0000313" key="8">
    <source>
        <dbReference type="EMBL" id="SVB88871.1"/>
    </source>
</evidence>
<accession>A0A382HQU5</accession>
<dbReference type="PANTHER" id="PTHR48090:SF1">
    <property type="entry name" value="PROPHAGE BACTOPRENOL GLUCOSYL TRANSFERASE HOMOLOG"/>
    <property type="match status" value="1"/>
</dbReference>
<reference evidence="8" key="1">
    <citation type="submission" date="2018-05" db="EMBL/GenBank/DDBJ databases">
        <authorList>
            <person name="Lanie J.A."/>
            <person name="Ng W.-L."/>
            <person name="Kazmierczak K.M."/>
            <person name="Andrzejewski T.M."/>
            <person name="Davidsen T.M."/>
            <person name="Wayne K.J."/>
            <person name="Tettelin H."/>
            <person name="Glass J.I."/>
            <person name="Rusch D."/>
            <person name="Podicherti R."/>
            <person name="Tsui H.-C.T."/>
            <person name="Winkler M.E."/>
        </authorList>
    </citation>
    <scope>NUCLEOTIDE SEQUENCE</scope>
</reference>
<name>A0A382HQU5_9ZZZZ</name>
<evidence type="ECO:0000259" key="7">
    <source>
        <dbReference type="Pfam" id="PF00535"/>
    </source>
</evidence>
<dbReference type="InterPro" id="IPR001173">
    <property type="entry name" value="Glyco_trans_2-like"/>
</dbReference>
<proteinExistence type="predicted"/>
<dbReference type="InterPro" id="IPR029044">
    <property type="entry name" value="Nucleotide-diphossugar_trans"/>
</dbReference>
<evidence type="ECO:0000256" key="6">
    <source>
        <dbReference type="ARBA" id="ARBA00023136"/>
    </source>
</evidence>
<comment type="subcellular location">
    <subcellularLocation>
        <location evidence="1">Membrane</location>
        <topology evidence="1">Multi-pass membrane protein</topology>
    </subcellularLocation>
</comment>
<dbReference type="EMBL" id="UINC01062343">
    <property type="protein sequence ID" value="SVB88871.1"/>
    <property type="molecule type" value="Genomic_DNA"/>
</dbReference>
<dbReference type="Pfam" id="PF00535">
    <property type="entry name" value="Glycos_transf_2"/>
    <property type="match status" value="1"/>
</dbReference>